<dbReference type="PROSITE" id="PS50003">
    <property type="entry name" value="PH_DOMAIN"/>
    <property type="match status" value="1"/>
</dbReference>
<dbReference type="AlphaFoldDB" id="A0A511JJL1"/>
<evidence type="ECO:0000313" key="3">
    <source>
        <dbReference type="Proteomes" id="UP000321049"/>
    </source>
</evidence>
<organism evidence="2 3">
    <name type="scientific">Cellulomonas terrae</name>
    <dbReference type="NCBI Taxonomy" id="311234"/>
    <lineage>
        <taxon>Bacteria</taxon>
        <taxon>Bacillati</taxon>
        <taxon>Actinomycetota</taxon>
        <taxon>Actinomycetes</taxon>
        <taxon>Micrococcales</taxon>
        <taxon>Cellulomonadaceae</taxon>
        <taxon>Cellulomonas</taxon>
    </lineage>
</organism>
<accession>A0A511JJL1</accession>
<protein>
    <recommendedName>
        <fullName evidence="1">PH domain-containing protein</fullName>
    </recommendedName>
</protein>
<feature type="domain" description="PH" evidence="1">
    <location>
        <begin position="1"/>
        <end position="21"/>
    </location>
</feature>
<comment type="caution">
    <text evidence="2">The sequence shown here is derived from an EMBL/GenBank/DDBJ whole genome shotgun (WGS) entry which is preliminary data.</text>
</comment>
<keyword evidence="3" id="KW-1185">Reference proteome</keyword>
<evidence type="ECO:0000259" key="1">
    <source>
        <dbReference type="PROSITE" id="PS50003"/>
    </source>
</evidence>
<dbReference type="InterPro" id="IPR001849">
    <property type="entry name" value="PH_domain"/>
</dbReference>
<gene>
    <name evidence="2" type="ORF">CTE05_17450</name>
</gene>
<reference evidence="2 3" key="1">
    <citation type="submission" date="2019-07" db="EMBL/GenBank/DDBJ databases">
        <title>Whole genome shotgun sequence of Cellulomonas terrae NBRC 100819.</title>
        <authorList>
            <person name="Hosoyama A."/>
            <person name="Uohara A."/>
            <person name="Ohji S."/>
            <person name="Ichikawa N."/>
        </authorList>
    </citation>
    <scope>NUCLEOTIDE SEQUENCE [LARGE SCALE GENOMIC DNA]</scope>
    <source>
        <strain evidence="2 3">NBRC 100819</strain>
    </source>
</reference>
<dbReference type="Proteomes" id="UP000321049">
    <property type="component" value="Unassembled WGS sequence"/>
</dbReference>
<dbReference type="EMBL" id="BJWH01000007">
    <property type="protein sequence ID" value="GEL98198.1"/>
    <property type="molecule type" value="Genomic_DNA"/>
</dbReference>
<evidence type="ECO:0000313" key="2">
    <source>
        <dbReference type="EMBL" id="GEL98198.1"/>
    </source>
</evidence>
<proteinExistence type="predicted"/>
<sequence>MTGSDDDELERWLDAYEQAAALPGRAARLSCPTCGVQALRLEFVSFSHGGEAVMPAFWCDSCRRGLPPVRAYPPAWATPVRWEETALPDYDLVGVPTRPQESS</sequence>
<name>A0A511JJL1_9CELL</name>